<accession>A0A0D9XPL4</accession>
<dbReference type="EnsemblPlants" id="LPERR11G04060.1">
    <property type="protein sequence ID" value="LPERR11G04060.1"/>
    <property type="gene ID" value="LPERR11G04060"/>
</dbReference>
<dbReference type="Proteomes" id="UP000032180">
    <property type="component" value="Chromosome 11"/>
</dbReference>
<reference evidence="1 2" key="1">
    <citation type="submission" date="2012-08" db="EMBL/GenBank/DDBJ databases">
        <title>Oryza genome evolution.</title>
        <authorList>
            <person name="Wing R.A."/>
        </authorList>
    </citation>
    <scope>NUCLEOTIDE SEQUENCE</scope>
</reference>
<dbReference type="Gramene" id="LPERR11G04060.1">
    <property type="protein sequence ID" value="LPERR11G04060.1"/>
    <property type="gene ID" value="LPERR11G04060"/>
</dbReference>
<organism evidence="1 2">
    <name type="scientific">Leersia perrieri</name>
    <dbReference type="NCBI Taxonomy" id="77586"/>
    <lineage>
        <taxon>Eukaryota</taxon>
        <taxon>Viridiplantae</taxon>
        <taxon>Streptophyta</taxon>
        <taxon>Embryophyta</taxon>
        <taxon>Tracheophyta</taxon>
        <taxon>Spermatophyta</taxon>
        <taxon>Magnoliopsida</taxon>
        <taxon>Liliopsida</taxon>
        <taxon>Poales</taxon>
        <taxon>Poaceae</taxon>
        <taxon>BOP clade</taxon>
        <taxon>Oryzoideae</taxon>
        <taxon>Oryzeae</taxon>
        <taxon>Oryzinae</taxon>
        <taxon>Leersia</taxon>
    </lineage>
</organism>
<name>A0A0D9XPL4_9ORYZ</name>
<dbReference type="AlphaFoldDB" id="A0A0D9XPL4"/>
<dbReference type="HOGENOM" id="CLU_2725812_0_0_1"/>
<proteinExistence type="predicted"/>
<protein>
    <submittedName>
        <fullName evidence="1">Uncharacterized protein</fullName>
    </submittedName>
</protein>
<keyword evidence="2" id="KW-1185">Reference proteome</keyword>
<reference evidence="1" key="3">
    <citation type="submission" date="2015-04" db="UniProtKB">
        <authorList>
            <consortium name="EnsemblPlants"/>
        </authorList>
    </citation>
    <scope>IDENTIFICATION</scope>
</reference>
<evidence type="ECO:0000313" key="1">
    <source>
        <dbReference type="EnsemblPlants" id="LPERR11G04060.1"/>
    </source>
</evidence>
<sequence>MATDDPSIVCFKVTKREQKEGNYRQSTILMRQTAWGTAGRRRESAQIRVDLDGIWHRGGGGGWRNIRCSTIQ</sequence>
<reference evidence="2" key="2">
    <citation type="submission" date="2013-12" db="EMBL/GenBank/DDBJ databases">
        <authorList>
            <person name="Yu Y."/>
            <person name="Lee S."/>
            <person name="de Baynast K."/>
            <person name="Wissotski M."/>
            <person name="Liu L."/>
            <person name="Talag J."/>
            <person name="Goicoechea J."/>
            <person name="Angelova A."/>
            <person name="Jetty R."/>
            <person name="Kudrna D."/>
            <person name="Golser W."/>
            <person name="Rivera L."/>
            <person name="Zhang J."/>
            <person name="Wing R."/>
        </authorList>
    </citation>
    <scope>NUCLEOTIDE SEQUENCE</scope>
</reference>
<evidence type="ECO:0000313" key="2">
    <source>
        <dbReference type="Proteomes" id="UP000032180"/>
    </source>
</evidence>